<dbReference type="Proteomes" id="UP001201873">
    <property type="component" value="Unassembled WGS sequence"/>
</dbReference>
<accession>A0ABT0JYE7</accession>
<keyword evidence="2" id="KW-1185">Reference proteome</keyword>
<gene>
    <name evidence="1" type="ORF">MXD59_12380</name>
</gene>
<reference evidence="1 2" key="1">
    <citation type="submission" date="2022-04" db="EMBL/GenBank/DDBJ databases">
        <title>Genome diversity in the genus Frankia.</title>
        <authorList>
            <person name="Carlos-Shanley C."/>
            <person name="Hahn D."/>
        </authorList>
    </citation>
    <scope>NUCLEOTIDE SEQUENCE [LARGE SCALE GENOMIC DNA]</scope>
    <source>
        <strain evidence="1 2">Ag45/Mut15</strain>
    </source>
</reference>
<protein>
    <recommendedName>
        <fullName evidence="3">PIN domain-containing protein</fullName>
    </recommendedName>
</protein>
<evidence type="ECO:0000313" key="2">
    <source>
        <dbReference type="Proteomes" id="UP001201873"/>
    </source>
</evidence>
<dbReference type="EMBL" id="JALKFT010000010">
    <property type="protein sequence ID" value="MCK9876563.1"/>
    <property type="molecule type" value="Genomic_DNA"/>
</dbReference>
<evidence type="ECO:0008006" key="3">
    <source>
        <dbReference type="Google" id="ProtNLM"/>
    </source>
</evidence>
<sequence>MSASEAVIDCSALVRTLTDHGSAGYAVRRRLEGLASLAAPGLLDYEMVLT</sequence>
<organism evidence="1 2">
    <name type="scientific">Frankia umida</name>
    <dbReference type="NCBI Taxonomy" id="573489"/>
    <lineage>
        <taxon>Bacteria</taxon>
        <taxon>Bacillati</taxon>
        <taxon>Actinomycetota</taxon>
        <taxon>Actinomycetes</taxon>
        <taxon>Frankiales</taxon>
        <taxon>Frankiaceae</taxon>
        <taxon>Frankia</taxon>
    </lineage>
</organism>
<name>A0ABT0JYE7_9ACTN</name>
<proteinExistence type="predicted"/>
<evidence type="ECO:0000313" key="1">
    <source>
        <dbReference type="EMBL" id="MCK9876563.1"/>
    </source>
</evidence>
<dbReference type="RefSeq" id="WP_248824807.1">
    <property type="nucleotide sequence ID" value="NZ_JALKFT010000010.1"/>
</dbReference>
<comment type="caution">
    <text evidence="1">The sequence shown here is derived from an EMBL/GenBank/DDBJ whole genome shotgun (WGS) entry which is preliminary data.</text>
</comment>